<organism evidence="2 3">
    <name type="scientific">Virgisporangium aliadipatigenens</name>
    <dbReference type="NCBI Taxonomy" id="741659"/>
    <lineage>
        <taxon>Bacteria</taxon>
        <taxon>Bacillati</taxon>
        <taxon>Actinomycetota</taxon>
        <taxon>Actinomycetes</taxon>
        <taxon>Micromonosporales</taxon>
        <taxon>Micromonosporaceae</taxon>
        <taxon>Virgisporangium</taxon>
    </lineage>
</organism>
<keyword evidence="3" id="KW-1185">Reference proteome</keyword>
<feature type="transmembrane region" description="Helical" evidence="1">
    <location>
        <begin position="37"/>
        <end position="55"/>
    </location>
</feature>
<name>A0A8J3YS24_9ACTN</name>
<keyword evidence="1" id="KW-1133">Transmembrane helix</keyword>
<gene>
    <name evidence="2" type="ORF">Val02_62540</name>
</gene>
<dbReference type="AlphaFoldDB" id="A0A8J3YS24"/>
<reference evidence="2" key="1">
    <citation type="submission" date="2021-01" db="EMBL/GenBank/DDBJ databases">
        <title>Whole genome shotgun sequence of Virgisporangium aliadipatigenens NBRC 105644.</title>
        <authorList>
            <person name="Komaki H."/>
            <person name="Tamura T."/>
        </authorList>
    </citation>
    <scope>NUCLEOTIDE SEQUENCE</scope>
    <source>
        <strain evidence="2">NBRC 105644</strain>
    </source>
</reference>
<evidence type="ECO:0000313" key="2">
    <source>
        <dbReference type="EMBL" id="GIJ49368.1"/>
    </source>
</evidence>
<comment type="caution">
    <text evidence="2">The sequence shown here is derived from an EMBL/GenBank/DDBJ whole genome shotgun (WGS) entry which is preliminary data.</text>
</comment>
<evidence type="ECO:0000256" key="1">
    <source>
        <dbReference type="SAM" id="Phobius"/>
    </source>
</evidence>
<dbReference type="Proteomes" id="UP000619260">
    <property type="component" value="Unassembled WGS sequence"/>
</dbReference>
<dbReference type="RefSeq" id="WP_203902838.1">
    <property type="nucleotide sequence ID" value="NZ_BOPF01000026.1"/>
</dbReference>
<accession>A0A8J3YS24</accession>
<keyword evidence="1" id="KW-0472">Membrane</keyword>
<protein>
    <submittedName>
        <fullName evidence="2">Uncharacterized protein</fullName>
    </submittedName>
</protein>
<sequence>MPAARLAALLTMLALTVTDRFDRLRSSRDRGSETVDKVLWIALTVVIVLAVYAVFRTKILAKINGVSL</sequence>
<keyword evidence="1" id="KW-0812">Transmembrane</keyword>
<evidence type="ECO:0000313" key="3">
    <source>
        <dbReference type="Proteomes" id="UP000619260"/>
    </source>
</evidence>
<proteinExistence type="predicted"/>
<dbReference type="EMBL" id="BOPF01000026">
    <property type="protein sequence ID" value="GIJ49368.1"/>
    <property type="molecule type" value="Genomic_DNA"/>
</dbReference>